<evidence type="ECO:0000256" key="4">
    <source>
        <dbReference type="ARBA" id="ARBA00022475"/>
    </source>
</evidence>
<feature type="transmembrane region" description="Helical" evidence="8">
    <location>
        <begin position="21"/>
        <end position="39"/>
    </location>
</feature>
<dbReference type="InterPro" id="IPR013525">
    <property type="entry name" value="ABC2_TM"/>
</dbReference>
<dbReference type="OrthoDB" id="266913at2"/>
<evidence type="ECO:0000256" key="7">
    <source>
        <dbReference type="ARBA" id="ARBA00023136"/>
    </source>
</evidence>
<dbReference type="PROSITE" id="PS51012">
    <property type="entry name" value="ABC_TM2"/>
    <property type="match status" value="1"/>
</dbReference>
<keyword evidence="11" id="KW-1185">Reference proteome</keyword>
<dbReference type="InterPro" id="IPR051449">
    <property type="entry name" value="ABC-2_transporter_component"/>
</dbReference>
<reference evidence="10 11" key="1">
    <citation type="submission" date="2019-03" db="EMBL/GenBank/DDBJ databases">
        <title>Genomic Encyclopedia of Type Strains, Phase IV (KMG-IV): sequencing the most valuable type-strain genomes for metagenomic binning, comparative biology and taxonomic classification.</title>
        <authorList>
            <person name="Goeker M."/>
        </authorList>
    </citation>
    <scope>NUCLEOTIDE SEQUENCE [LARGE SCALE GENOMIC DNA]</scope>
    <source>
        <strain evidence="10 11">DSM 103792</strain>
    </source>
</reference>
<protein>
    <submittedName>
        <fullName evidence="10">ABC-2 type transport system permease protein</fullName>
    </submittedName>
</protein>
<evidence type="ECO:0000259" key="9">
    <source>
        <dbReference type="PROSITE" id="PS51012"/>
    </source>
</evidence>
<evidence type="ECO:0000313" key="11">
    <source>
        <dbReference type="Proteomes" id="UP000295375"/>
    </source>
</evidence>
<evidence type="ECO:0000256" key="5">
    <source>
        <dbReference type="ARBA" id="ARBA00022692"/>
    </source>
</evidence>
<sequence>MKLLALLEKEWRCLLRDWHGLLVLFVMPAVFILVMSLALKDTFKPSLHATGLPIVYGQPSEALDWLLEEMQLQGATVFSDRSPVIEDLHQADVVWAIVLPEEFDDDLHNVNQPIALEILAKPSVSMAIVQALQARLERALAVVRINKVLNPQLKQFGSSYSVDKSIQVNARHLVEQQQALNAVQQSVPAWLTFGMFFVVIPLSNVIIGERQQGTLMRLAAMRVSPLLILAGKWLPFHLVNLIQAGLMLLVGRYVVPLFGGDTLIIGEHWLALWLMISAVSAAALGLAFLIATVAKTTEQATMFGGVGNILLGAIGGIMVPTLVMPQFMRELAAYSPMNWGMEGLIEVLSGQADIGQLWLPTTLLFTLGLLLLLLASWRLQALMRE</sequence>
<proteinExistence type="inferred from homology"/>
<keyword evidence="5 8" id="KW-0812">Transmembrane</keyword>
<evidence type="ECO:0000256" key="1">
    <source>
        <dbReference type="ARBA" id="ARBA00004651"/>
    </source>
</evidence>
<dbReference type="Proteomes" id="UP000295375">
    <property type="component" value="Unassembled WGS sequence"/>
</dbReference>
<dbReference type="Pfam" id="PF12698">
    <property type="entry name" value="ABC2_membrane_3"/>
    <property type="match status" value="1"/>
</dbReference>
<dbReference type="PANTHER" id="PTHR30294:SF38">
    <property type="entry name" value="TRANSPORT PERMEASE PROTEIN"/>
    <property type="match status" value="1"/>
</dbReference>
<feature type="transmembrane region" description="Helical" evidence="8">
    <location>
        <begin position="357"/>
        <end position="377"/>
    </location>
</feature>
<dbReference type="GO" id="GO:0005886">
    <property type="term" value="C:plasma membrane"/>
    <property type="evidence" value="ECO:0007669"/>
    <property type="project" value="UniProtKB-SubCell"/>
</dbReference>
<name>A0A4R6URG1_9GAMM</name>
<comment type="caution">
    <text evidence="10">The sequence shown here is derived from an EMBL/GenBank/DDBJ whole genome shotgun (WGS) entry which is preliminary data.</text>
</comment>
<keyword evidence="3" id="KW-0813">Transport</keyword>
<feature type="transmembrane region" description="Helical" evidence="8">
    <location>
        <begin position="187"/>
        <end position="207"/>
    </location>
</feature>
<feature type="transmembrane region" description="Helical" evidence="8">
    <location>
        <begin position="227"/>
        <end position="250"/>
    </location>
</feature>
<evidence type="ECO:0000256" key="8">
    <source>
        <dbReference type="SAM" id="Phobius"/>
    </source>
</evidence>
<dbReference type="AlphaFoldDB" id="A0A4R6URG1"/>
<keyword evidence="7 8" id="KW-0472">Membrane</keyword>
<dbReference type="PANTHER" id="PTHR30294">
    <property type="entry name" value="MEMBRANE COMPONENT OF ABC TRANSPORTER YHHJ-RELATED"/>
    <property type="match status" value="1"/>
</dbReference>
<evidence type="ECO:0000256" key="3">
    <source>
        <dbReference type="ARBA" id="ARBA00022448"/>
    </source>
</evidence>
<dbReference type="InterPro" id="IPR047817">
    <property type="entry name" value="ABC2_TM_bact-type"/>
</dbReference>
<dbReference type="GO" id="GO:0140359">
    <property type="term" value="F:ABC-type transporter activity"/>
    <property type="evidence" value="ECO:0007669"/>
    <property type="project" value="InterPro"/>
</dbReference>
<dbReference type="RefSeq" id="WP_133588543.1">
    <property type="nucleotide sequence ID" value="NZ_CP037953.1"/>
</dbReference>
<gene>
    <name evidence="10" type="ORF">EV696_103233</name>
</gene>
<keyword evidence="6 8" id="KW-1133">Transmembrane helix</keyword>
<accession>A0A4R6URG1</accession>
<feature type="transmembrane region" description="Helical" evidence="8">
    <location>
        <begin position="306"/>
        <end position="328"/>
    </location>
</feature>
<comment type="similarity">
    <text evidence="2">Belongs to the ABC-2 integral membrane protein family.</text>
</comment>
<organism evidence="10 11">
    <name type="scientific">Permianibacter aggregans</name>
    <dbReference type="NCBI Taxonomy" id="1510150"/>
    <lineage>
        <taxon>Bacteria</taxon>
        <taxon>Pseudomonadati</taxon>
        <taxon>Pseudomonadota</taxon>
        <taxon>Gammaproteobacteria</taxon>
        <taxon>Pseudomonadales</taxon>
        <taxon>Pseudomonadaceae</taxon>
        <taxon>Permianibacter</taxon>
    </lineage>
</organism>
<feature type="transmembrane region" description="Helical" evidence="8">
    <location>
        <begin position="270"/>
        <end position="294"/>
    </location>
</feature>
<keyword evidence="4" id="KW-1003">Cell membrane</keyword>
<evidence type="ECO:0000256" key="6">
    <source>
        <dbReference type="ARBA" id="ARBA00022989"/>
    </source>
</evidence>
<feature type="domain" description="ABC transmembrane type-2" evidence="9">
    <location>
        <begin position="142"/>
        <end position="382"/>
    </location>
</feature>
<dbReference type="EMBL" id="SNYM01000003">
    <property type="protein sequence ID" value="TDQ49860.1"/>
    <property type="molecule type" value="Genomic_DNA"/>
</dbReference>
<evidence type="ECO:0000256" key="2">
    <source>
        <dbReference type="ARBA" id="ARBA00007783"/>
    </source>
</evidence>
<evidence type="ECO:0000313" key="10">
    <source>
        <dbReference type="EMBL" id="TDQ49860.1"/>
    </source>
</evidence>
<comment type="subcellular location">
    <subcellularLocation>
        <location evidence="1">Cell membrane</location>
        <topology evidence="1">Multi-pass membrane protein</topology>
    </subcellularLocation>
</comment>